<sequence length="175" mass="19798">MGLTIACWNIPGAIAQTHITCPTDVETLTQFMLRDLPGYANRVSQRSRILNVPGDRYSNSIILAGRAEFEPLPLNPLQTAQIEEASELEPPQQIFFTTLERHFTDKKIYNTQNYHWLFLTSTESGWRLALIFTQFGSSDPERPPLPPRETRNGIVGQGVQIWLRDCRAGAIRASD</sequence>
<keyword evidence="2" id="KW-1185">Reference proteome</keyword>
<accession>A0A8J7DUX4</accession>
<gene>
    <name evidence="1" type="ORF">IQ249_03615</name>
</gene>
<name>A0A8J7DUX4_9CYAN</name>
<dbReference type="Proteomes" id="UP000654482">
    <property type="component" value="Unassembled WGS sequence"/>
</dbReference>
<dbReference type="AlphaFoldDB" id="A0A8J7DUX4"/>
<evidence type="ECO:0000313" key="2">
    <source>
        <dbReference type="Proteomes" id="UP000654482"/>
    </source>
</evidence>
<proteinExistence type="predicted"/>
<reference evidence="1" key="1">
    <citation type="submission" date="2020-10" db="EMBL/GenBank/DDBJ databases">
        <authorList>
            <person name="Castelo-Branco R."/>
            <person name="Eusebio N."/>
            <person name="Adriana R."/>
            <person name="Vieira A."/>
            <person name="Brugerolle De Fraissinette N."/>
            <person name="Rezende De Castro R."/>
            <person name="Schneider M.P."/>
            <person name="Vasconcelos V."/>
            <person name="Leao P.N."/>
        </authorList>
    </citation>
    <scope>NUCLEOTIDE SEQUENCE</scope>
    <source>
        <strain evidence="1">LEGE 07157</strain>
    </source>
</reference>
<protein>
    <submittedName>
        <fullName evidence="1">Uncharacterized protein</fullName>
    </submittedName>
</protein>
<organism evidence="1 2">
    <name type="scientific">Lusitaniella coriacea LEGE 07157</name>
    <dbReference type="NCBI Taxonomy" id="945747"/>
    <lineage>
        <taxon>Bacteria</taxon>
        <taxon>Bacillati</taxon>
        <taxon>Cyanobacteriota</taxon>
        <taxon>Cyanophyceae</taxon>
        <taxon>Spirulinales</taxon>
        <taxon>Lusitaniellaceae</taxon>
        <taxon>Lusitaniella</taxon>
    </lineage>
</organism>
<comment type="caution">
    <text evidence="1">The sequence shown here is derived from an EMBL/GenBank/DDBJ whole genome shotgun (WGS) entry which is preliminary data.</text>
</comment>
<evidence type="ECO:0000313" key="1">
    <source>
        <dbReference type="EMBL" id="MBE9114980.1"/>
    </source>
</evidence>
<dbReference type="EMBL" id="JADEWZ010000004">
    <property type="protein sequence ID" value="MBE9114980.1"/>
    <property type="molecule type" value="Genomic_DNA"/>
</dbReference>